<dbReference type="InterPro" id="IPR020830">
    <property type="entry name" value="GlycerAld_3-P_DH_AS"/>
</dbReference>
<keyword evidence="1 4" id="KW-0560">Oxidoreductase</keyword>
<dbReference type="Gene3D" id="3.30.360.10">
    <property type="entry name" value="Dihydrodipicolinate Reductase, domain 2"/>
    <property type="match status" value="1"/>
</dbReference>
<dbReference type="EC" id="1.2.1.59" evidence="4"/>
<dbReference type="InterPro" id="IPR020831">
    <property type="entry name" value="GlycerAld/Erythrose_P_DH"/>
</dbReference>
<dbReference type="PANTHER" id="PTHR43148">
    <property type="entry name" value="GLYCERALDEHYDE-3-PHOSPHATE DEHYDROGENASE 2"/>
    <property type="match status" value="1"/>
</dbReference>
<comment type="similarity">
    <text evidence="2">Belongs to the glyceraldehyde-3-phosphate dehydrogenase family.</text>
</comment>
<dbReference type="GO" id="GO:0043891">
    <property type="term" value="F:glyceraldehyde-3-phosphate dehydrogenase [NAD(P)+] (phosphorylating) activity"/>
    <property type="evidence" value="ECO:0007669"/>
    <property type="project" value="UniProtKB-EC"/>
</dbReference>
<dbReference type="HOGENOM" id="CLU_030140_0_2_7"/>
<dbReference type="Proteomes" id="UP000007347">
    <property type="component" value="Chromosome"/>
</dbReference>
<accession>K0NPT2</accession>
<dbReference type="STRING" id="651182.TOL2_C39980"/>
<dbReference type="InterPro" id="IPR036291">
    <property type="entry name" value="NAD(P)-bd_dom_sf"/>
</dbReference>
<dbReference type="InterPro" id="IPR020829">
    <property type="entry name" value="GlycerAld_3-P_DH_cat"/>
</dbReference>
<dbReference type="SMART" id="SM00846">
    <property type="entry name" value="Gp_dh_N"/>
    <property type="match status" value="1"/>
</dbReference>
<evidence type="ECO:0000256" key="1">
    <source>
        <dbReference type="ARBA" id="ARBA00023002"/>
    </source>
</evidence>
<dbReference type="InterPro" id="IPR020828">
    <property type="entry name" value="GlycerAld_3-P_DH_NAD(P)-bd"/>
</dbReference>
<dbReference type="GO" id="GO:0051287">
    <property type="term" value="F:NAD binding"/>
    <property type="evidence" value="ECO:0007669"/>
    <property type="project" value="InterPro"/>
</dbReference>
<evidence type="ECO:0000313" key="5">
    <source>
        <dbReference type="Proteomes" id="UP000007347"/>
    </source>
</evidence>
<dbReference type="SUPFAM" id="SSF55347">
    <property type="entry name" value="Glyceraldehyde-3-phosphate dehydrogenase-like, C-terminal domain"/>
    <property type="match status" value="1"/>
</dbReference>
<dbReference type="RefSeq" id="WP_014959333.1">
    <property type="nucleotide sequence ID" value="NC_018645.1"/>
</dbReference>
<evidence type="ECO:0000256" key="2">
    <source>
        <dbReference type="RuleBase" id="RU000397"/>
    </source>
</evidence>
<feature type="domain" description="Glyceraldehyde 3-phosphate dehydrogenase NAD(P) binding" evidence="3">
    <location>
        <begin position="7"/>
        <end position="189"/>
    </location>
</feature>
<organism evidence="4 5">
    <name type="scientific">Desulfobacula toluolica (strain DSM 7467 / Tol2)</name>
    <dbReference type="NCBI Taxonomy" id="651182"/>
    <lineage>
        <taxon>Bacteria</taxon>
        <taxon>Pseudomonadati</taxon>
        <taxon>Thermodesulfobacteriota</taxon>
        <taxon>Desulfobacteria</taxon>
        <taxon>Desulfobacterales</taxon>
        <taxon>Desulfobacteraceae</taxon>
        <taxon>Desulfobacula</taxon>
    </lineage>
</organism>
<reference evidence="4 5" key="1">
    <citation type="journal article" date="2013" name="Environ. Microbiol.">
        <title>Complete genome, catabolic sub-proteomes and key-metabolites of Desulfobacula toluolica Tol2, a marine, aromatic compound-degrading, sulfate-reducing bacterium.</title>
        <authorList>
            <person name="Wohlbrand L."/>
            <person name="Jacob J.H."/>
            <person name="Kube M."/>
            <person name="Mussmann M."/>
            <person name="Jarling R."/>
            <person name="Beck A."/>
            <person name="Amann R."/>
            <person name="Wilkes H."/>
            <person name="Reinhardt R."/>
            <person name="Rabus R."/>
        </authorList>
    </citation>
    <scope>NUCLEOTIDE SEQUENCE [LARGE SCALE GENOMIC DNA]</scope>
    <source>
        <strain evidence="5">DSM 7467 / Tol2</strain>
    </source>
</reference>
<evidence type="ECO:0000259" key="3">
    <source>
        <dbReference type="SMART" id="SM00846"/>
    </source>
</evidence>
<dbReference type="OrthoDB" id="9803304at2"/>
<sequence length="416" mass="45688">MSIKGSKTLGINGLGRIGKLSLWHHAGRKYFDNIVINIGRDVGKSFQDIIHYMERDSTYGRLDSFLHGYQAEPVITDVDEANSSLTVNGVKVKILRDHRNPKDIQWAEHDAGIVVDTTGQFLDPSLEANDAKGSIRGHIEAGAQKVIASAPFKLKEGVAMPDDAVTTVMGINDGDYDPVRHNIISNASCTTTCLSHMIKPLLDYFGIERILSASMATVHAATGSQQVLDRLPKTNAKDLRKNRSIMNNIILTTTGAAKALQLVIPEMATIGFIAESVRIPTATGSLIILVMNFQEDLNKKPIRREMINSIYEDAVKTNTNGYLMYTDQQNVSSDIIGTPRAAAVIEGHETHTRTGVIKINLENVRGIDKSVLDVIKDQVASIQVTQAVIYGWYDNEMASYVNMLGDRIVSIAESMH</sequence>
<gene>
    <name evidence="4" type="primary">gap2</name>
    <name evidence="4" type="ordered locus">TOL2_C39980</name>
</gene>
<keyword evidence="5" id="KW-1185">Reference proteome</keyword>
<dbReference type="KEGG" id="dto:TOL2_C39980"/>
<dbReference type="Pfam" id="PF02800">
    <property type="entry name" value="Gp_dh_C"/>
    <property type="match status" value="1"/>
</dbReference>
<dbReference type="AlphaFoldDB" id="K0NPT2"/>
<name>K0NPT2_DESTT</name>
<dbReference type="Pfam" id="PF00044">
    <property type="entry name" value="Gp_dh_N"/>
    <property type="match status" value="1"/>
</dbReference>
<dbReference type="SUPFAM" id="SSF51735">
    <property type="entry name" value="NAD(P)-binding Rossmann-fold domains"/>
    <property type="match status" value="1"/>
</dbReference>
<proteinExistence type="inferred from homology"/>
<dbReference type="Gene3D" id="3.40.50.720">
    <property type="entry name" value="NAD(P)-binding Rossmann-like Domain"/>
    <property type="match status" value="1"/>
</dbReference>
<dbReference type="EMBL" id="FO203503">
    <property type="protein sequence ID" value="CCK82153.1"/>
    <property type="molecule type" value="Genomic_DNA"/>
</dbReference>
<protein>
    <submittedName>
        <fullName evidence="4">Gap2: glyceraldehyde-3-phosphate dehydrogenase (NAD(P)+) (Phosphorylating)</fullName>
        <ecNumber evidence="4">1.2.1.59</ecNumber>
    </submittedName>
</protein>
<dbReference type="PATRIC" id="fig|651182.5.peg.4705"/>
<evidence type="ECO:0000313" key="4">
    <source>
        <dbReference type="EMBL" id="CCK82153.1"/>
    </source>
</evidence>
<dbReference type="PROSITE" id="PS00071">
    <property type="entry name" value="GAPDH"/>
    <property type="match status" value="1"/>
</dbReference>
<dbReference type="PRINTS" id="PR00078">
    <property type="entry name" value="G3PDHDRGNASE"/>
</dbReference>